<dbReference type="Gene3D" id="1.10.510.10">
    <property type="entry name" value="Transferase(Phosphotransferase) domain 1"/>
    <property type="match status" value="1"/>
</dbReference>
<accession>B6QV26</accession>
<dbReference type="PROSITE" id="PS50011">
    <property type="entry name" value="PROTEIN_KINASE_DOM"/>
    <property type="match status" value="1"/>
</dbReference>
<dbReference type="InterPro" id="IPR000719">
    <property type="entry name" value="Prot_kinase_dom"/>
</dbReference>
<dbReference type="PROSITE" id="PS50297">
    <property type="entry name" value="ANK_REP_REGION"/>
    <property type="match status" value="1"/>
</dbReference>
<keyword evidence="6" id="KW-1185">Reference proteome</keyword>
<dbReference type="HOGENOM" id="CLU_318340_0_0_1"/>
<dbReference type="PANTHER" id="PTHR24198:SF165">
    <property type="entry name" value="ANKYRIN REPEAT-CONTAINING PROTEIN-RELATED"/>
    <property type="match status" value="1"/>
</dbReference>
<evidence type="ECO:0000313" key="6">
    <source>
        <dbReference type="Proteomes" id="UP000001294"/>
    </source>
</evidence>
<sequence>MADLELPKLIAVKTPILDPNPMTQRNRQIFDSMTKEYQIMNHGGLKKNKNIVSLIGCCWRTIDIHTKLVVPNLLLEGADLGDLEDFYRRSYSTITMRRRLGLSIDVASGVEALHSVGILHDDIKPRNILVFQDEEQSLSTFVTRKTFGESAAKQEIRRRNMAWVDTQKLRMLRTSQPNMEGNIDTGHLEVDGDWITLKNDTLKSQAGEQLFHDFVDQMTSGEPTKRPSNTYQVLQTLRHILRLELRVIYDSNQRQERRDEEKMASMWRRFNRRSIHAYSATPTLNHQETTAIVLDYFLNEKSHTNFSRELLFLWKFGSIAKFSRQHCSPSNSSKRRVKAPITKVYVQKYPIHKFNGNIFRASRDEKYTALLSDRVRNELIRQFKYIADSPRQDKIRRATASFEYAVMILCFPAISEADSSLLPGALHYLHLSATLGHHEAQSMVGTFYDSFGLRTPISLEEVTEQLLQASLKPSMTAMRRLRKLDPSRYIEARRLISFEYNGSYVKGEPLPETDAIITLITNDLMDVPPTFIHNLAAHGQLERLRRLSYLPVEYFDEQNGLGETPIVVACRCGHADILALLLALGADPSIGTDHEEGTPLLWAVITGNIVAVRNLLKLGADTFSYRKLESWQFLNSISIWSSPLEHAIETFQYDILEVLLSSCTDSEKAMNRLNDLRLVGPDVMAAPLLYALTRRLFGHLKTTLLHGCHVKQAQLRTVKTLLQYGANPLQLSRETTGGFLSHRMCQALRWRAETIVKTLTETDEVANNNTWYMLNEHLLQHIPRNVQMVFKKSRVLRKGFRAFFTTLLKCLHAGVVPTTANLMGIYREDGPWPHMESFYFDQNGSIEAAINVVLDLQKGLFLNSGVDLYEQRDTSLPMLPLCRNDYEFEVVRRQCTGIVHQNTSSENSSNELMS</sequence>
<dbReference type="SUPFAM" id="SSF56112">
    <property type="entry name" value="Protein kinase-like (PK-like)"/>
    <property type="match status" value="1"/>
</dbReference>
<dbReference type="GO" id="GO:0004672">
    <property type="term" value="F:protein kinase activity"/>
    <property type="evidence" value="ECO:0007669"/>
    <property type="project" value="InterPro"/>
</dbReference>
<dbReference type="PROSITE" id="PS00108">
    <property type="entry name" value="PROTEIN_KINASE_ST"/>
    <property type="match status" value="1"/>
</dbReference>
<dbReference type="EMBL" id="DS995906">
    <property type="protein sequence ID" value="EEA18818.1"/>
    <property type="molecule type" value="Genomic_DNA"/>
</dbReference>
<dbReference type="Proteomes" id="UP000001294">
    <property type="component" value="Unassembled WGS sequence"/>
</dbReference>
<gene>
    <name evidence="5" type="ORF">PMAA_010960</name>
</gene>
<evidence type="ECO:0000256" key="1">
    <source>
        <dbReference type="ARBA" id="ARBA00022737"/>
    </source>
</evidence>
<evidence type="ECO:0000259" key="4">
    <source>
        <dbReference type="PROSITE" id="PS50011"/>
    </source>
</evidence>
<dbReference type="InterPro" id="IPR011009">
    <property type="entry name" value="Kinase-like_dom_sf"/>
</dbReference>
<dbReference type="PROSITE" id="PS50088">
    <property type="entry name" value="ANK_REPEAT"/>
    <property type="match status" value="1"/>
</dbReference>
<dbReference type="InterPro" id="IPR008271">
    <property type="entry name" value="Ser/Thr_kinase_AS"/>
</dbReference>
<proteinExistence type="predicted"/>
<dbReference type="SUPFAM" id="SSF48403">
    <property type="entry name" value="Ankyrin repeat"/>
    <property type="match status" value="1"/>
</dbReference>
<evidence type="ECO:0000313" key="5">
    <source>
        <dbReference type="EMBL" id="EEA18818.1"/>
    </source>
</evidence>
<dbReference type="Pfam" id="PF07714">
    <property type="entry name" value="PK_Tyr_Ser-Thr"/>
    <property type="match status" value="1"/>
</dbReference>
<dbReference type="OrthoDB" id="626167at2759"/>
<dbReference type="InterPro" id="IPR002110">
    <property type="entry name" value="Ankyrin_rpt"/>
</dbReference>
<dbReference type="STRING" id="441960.B6QV26"/>
<dbReference type="GO" id="GO:0005524">
    <property type="term" value="F:ATP binding"/>
    <property type="evidence" value="ECO:0007669"/>
    <property type="project" value="InterPro"/>
</dbReference>
<dbReference type="Pfam" id="PF12796">
    <property type="entry name" value="Ank_2"/>
    <property type="match status" value="1"/>
</dbReference>
<organism evidence="5 6">
    <name type="scientific">Talaromyces marneffei (strain ATCC 18224 / CBS 334.59 / QM 7333)</name>
    <name type="common">Penicillium marneffei</name>
    <dbReference type="NCBI Taxonomy" id="441960"/>
    <lineage>
        <taxon>Eukaryota</taxon>
        <taxon>Fungi</taxon>
        <taxon>Dikarya</taxon>
        <taxon>Ascomycota</taxon>
        <taxon>Pezizomycotina</taxon>
        <taxon>Eurotiomycetes</taxon>
        <taxon>Eurotiomycetidae</taxon>
        <taxon>Eurotiales</taxon>
        <taxon>Trichocomaceae</taxon>
        <taxon>Talaromyces</taxon>
        <taxon>Talaromyces sect. Talaromyces</taxon>
    </lineage>
</organism>
<feature type="repeat" description="ANK" evidence="3">
    <location>
        <begin position="561"/>
        <end position="593"/>
    </location>
</feature>
<keyword evidence="2 3" id="KW-0040">ANK repeat</keyword>
<name>B6QV26_TALMQ</name>
<dbReference type="SMART" id="SM00220">
    <property type="entry name" value="S_TKc"/>
    <property type="match status" value="1"/>
</dbReference>
<evidence type="ECO:0000256" key="2">
    <source>
        <dbReference type="ARBA" id="ARBA00023043"/>
    </source>
</evidence>
<reference evidence="6" key="1">
    <citation type="journal article" date="2015" name="Genome Announc.">
        <title>Genome sequence of the AIDS-associated pathogen Penicillium marneffei (ATCC18224) and its near taxonomic relative Talaromyces stipitatus (ATCC10500).</title>
        <authorList>
            <person name="Nierman W.C."/>
            <person name="Fedorova-Abrams N.D."/>
            <person name="Andrianopoulos A."/>
        </authorList>
    </citation>
    <scope>NUCLEOTIDE SEQUENCE [LARGE SCALE GENOMIC DNA]</scope>
    <source>
        <strain evidence="6">ATCC 18224 / CBS 334.59 / QM 7333</strain>
    </source>
</reference>
<dbReference type="InterPro" id="IPR001245">
    <property type="entry name" value="Ser-Thr/Tyr_kinase_cat_dom"/>
</dbReference>
<dbReference type="InterPro" id="IPR036770">
    <property type="entry name" value="Ankyrin_rpt-contain_sf"/>
</dbReference>
<dbReference type="AlphaFoldDB" id="B6QV26"/>
<keyword evidence="1" id="KW-0677">Repeat</keyword>
<dbReference type="VEuPathDB" id="FungiDB:PMAA_010960"/>
<dbReference type="PhylomeDB" id="B6QV26"/>
<dbReference type="Gene3D" id="1.25.40.20">
    <property type="entry name" value="Ankyrin repeat-containing domain"/>
    <property type="match status" value="1"/>
</dbReference>
<dbReference type="SMART" id="SM00248">
    <property type="entry name" value="ANK"/>
    <property type="match status" value="4"/>
</dbReference>
<dbReference type="PANTHER" id="PTHR24198">
    <property type="entry name" value="ANKYRIN REPEAT AND PROTEIN KINASE DOMAIN-CONTAINING PROTEIN"/>
    <property type="match status" value="1"/>
</dbReference>
<evidence type="ECO:0000256" key="3">
    <source>
        <dbReference type="PROSITE-ProRule" id="PRU00023"/>
    </source>
</evidence>
<feature type="domain" description="Protein kinase" evidence="4">
    <location>
        <begin position="1"/>
        <end position="279"/>
    </location>
</feature>
<protein>
    <recommendedName>
        <fullName evidence="4">Protein kinase domain-containing protein</fullName>
    </recommendedName>
</protein>